<proteinExistence type="predicted"/>
<evidence type="ECO:0000313" key="2">
    <source>
        <dbReference type="EMBL" id="CAF4255602.1"/>
    </source>
</evidence>
<evidence type="ECO:0000313" key="1">
    <source>
        <dbReference type="EMBL" id="CAF4237265.1"/>
    </source>
</evidence>
<feature type="non-terminal residue" evidence="2">
    <location>
        <position position="1"/>
    </location>
</feature>
<dbReference type="EMBL" id="CAJOBI010024589">
    <property type="protein sequence ID" value="CAF4237265.1"/>
    <property type="molecule type" value="Genomic_DNA"/>
</dbReference>
<reference evidence="2" key="1">
    <citation type="submission" date="2021-02" db="EMBL/GenBank/DDBJ databases">
        <authorList>
            <person name="Nowell W R."/>
        </authorList>
    </citation>
    <scope>NUCLEOTIDE SEQUENCE</scope>
</reference>
<protein>
    <submittedName>
        <fullName evidence="2">Uncharacterized protein</fullName>
    </submittedName>
</protein>
<dbReference type="AlphaFoldDB" id="A0A8S2SY72"/>
<name>A0A8S2SY72_9BILA</name>
<dbReference type="Proteomes" id="UP000681720">
    <property type="component" value="Unassembled WGS sequence"/>
</dbReference>
<sequence length="78" mass="8618">QAKTIGNSGQQLKSSDINYQLLLNEFIFIQSKLDEVKYEIQTSATSTSIGNASPKVGAIQQTADQTISLEEQKELEKK</sequence>
<feature type="non-terminal residue" evidence="2">
    <location>
        <position position="78"/>
    </location>
</feature>
<organism evidence="2 3">
    <name type="scientific">Rotaria magnacalcarata</name>
    <dbReference type="NCBI Taxonomy" id="392030"/>
    <lineage>
        <taxon>Eukaryota</taxon>
        <taxon>Metazoa</taxon>
        <taxon>Spiralia</taxon>
        <taxon>Gnathifera</taxon>
        <taxon>Rotifera</taxon>
        <taxon>Eurotatoria</taxon>
        <taxon>Bdelloidea</taxon>
        <taxon>Philodinida</taxon>
        <taxon>Philodinidae</taxon>
        <taxon>Rotaria</taxon>
    </lineage>
</organism>
<evidence type="ECO:0000313" key="3">
    <source>
        <dbReference type="Proteomes" id="UP000681720"/>
    </source>
</evidence>
<gene>
    <name evidence="2" type="ORF">GIL414_LOCUS23879</name>
    <name evidence="1" type="ORF">SMN809_LOCUS23413</name>
</gene>
<dbReference type="EMBL" id="CAJOBJ010027904">
    <property type="protein sequence ID" value="CAF4255602.1"/>
    <property type="molecule type" value="Genomic_DNA"/>
</dbReference>
<comment type="caution">
    <text evidence="2">The sequence shown here is derived from an EMBL/GenBank/DDBJ whole genome shotgun (WGS) entry which is preliminary data.</text>
</comment>
<dbReference type="Proteomes" id="UP000676336">
    <property type="component" value="Unassembled WGS sequence"/>
</dbReference>
<accession>A0A8S2SY72</accession>